<comment type="similarity">
    <text evidence="1">Belongs to the CoA-transferase III family.</text>
</comment>
<dbReference type="PANTHER" id="PTHR48229">
    <property type="entry name" value="CAIB/BAIF FAMILY ENZYME (AFU_ORTHOLOGUE AFUA_1G05360)-RELATED"/>
    <property type="match status" value="1"/>
</dbReference>
<dbReference type="RefSeq" id="XP_022387812.1">
    <property type="nucleotide sequence ID" value="XM_022534450.1"/>
</dbReference>
<dbReference type="AlphaFoldDB" id="A0A1F7ZYC7"/>
<dbReference type="OrthoDB" id="5863171at2759"/>
<evidence type="ECO:0000313" key="2">
    <source>
        <dbReference type="EMBL" id="OGM44095.1"/>
    </source>
</evidence>
<dbReference type="PANTHER" id="PTHR48229:SF1">
    <property type="entry name" value="ALPHA METHYLACYL-COA RACEMASE-RELATED"/>
    <property type="match status" value="1"/>
</dbReference>
<evidence type="ECO:0000313" key="3">
    <source>
        <dbReference type="Proteomes" id="UP000179179"/>
    </source>
</evidence>
<dbReference type="InterPro" id="IPR052985">
    <property type="entry name" value="CoA-trans_III_biosynth/detox"/>
</dbReference>
<dbReference type="GO" id="GO:0003824">
    <property type="term" value="F:catalytic activity"/>
    <property type="evidence" value="ECO:0007669"/>
    <property type="project" value="InterPro"/>
</dbReference>
<comment type="caution">
    <text evidence="2">The sequence shown here is derived from an EMBL/GenBank/DDBJ whole genome shotgun (WGS) entry which is preliminary data.</text>
</comment>
<dbReference type="InterPro" id="IPR023606">
    <property type="entry name" value="CoA-Trfase_III_dom_1_sf"/>
</dbReference>
<dbReference type="Pfam" id="PF02515">
    <property type="entry name" value="CoA_transf_3"/>
    <property type="match status" value="1"/>
</dbReference>
<dbReference type="GeneID" id="34450711"/>
<dbReference type="SUPFAM" id="SSF89796">
    <property type="entry name" value="CoA-transferase family III (CaiB/BaiF)"/>
    <property type="match status" value="2"/>
</dbReference>
<proteinExistence type="inferred from homology"/>
<dbReference type="InterPro" id="IPR003673">
    <property type="entry name" value="CoA-Trfase_fam_III"/>
</dbReference>
<evidence type="ECO:0000256" key="1">
    <source>
        <dbReference type="ARBA" id="ARBA00008383"/>
    </source>
</evidence>
<dbReference type="STRING" id="109264.A0A1F7ZYC7"/>
<sequence>MPAAIRIQEDNLAIMPQLNYFARIRLTLLAVFKYISVSPVDSAVENLIWHYKAASSPWGPIGGLHKTSDGYVRVHDSFSNHRDGALALVGCQPNATRAELSSRIERWRSVDLEAAAFDNRVVISALRSYSQWGVPPQAQKVADFPIALRKLCDGPTGRPSTMQSRPDKALRGLQVPELSRVIAAPLSGRTLAAHSADVVWVTSPNLPDLPTMDRDFHRGKRTIQLDLNTSPDQNKLSQLLEDEYVFGNPRNRLPRDDCYSALGFDRGRGSWLGYNAQASGLGQDKMAVGVG</sequence>
<accession>A0A1F7ZYC7</accession>
<name>A0A1F7ZYC7_9EURO</name>
<protein>
    <submittedName>
        <fullName evidence="2">Uncharacterized protein</fullName>
    </submittedName>
</protein>
<dbReference type="Proteomes" id="UP000179179">
    <property type="component" value="Unassembled WGS sequence"/>
</dbReference>
<dbReference type="Gene3D" id="3.40.50.10540">
    <property type="entry name" value="Crotonobetainyl-coa:carnitine coa-transferase, domain 1"/>
    <property type="match status" value="1"/>
</dbReference>
<organism evidence="2 3">
    <name type="scientific">Aspergillus bombycis</name>
    <dbReference type="NCBI Taxonomy" id="109264"/>
    <lineage>
        <taxon>Eukaryota</taxon>
        <taxon>Fungi</taxon>
        <taxon>Dikarya</taxon>
        <taxon>Ascomycota</taxon>
        <taxon>Pezizomycotina</taxon>
        <taxon>Eurotiomycetes</taxon>
        <taxon>Eurotiomycetidae</taxon>
        <taxon>Eurotiales</taxon>
        <taxon>Aspergillaceae</taxon>
        <taxon>Aspergillus</taxon>
    </lineage>
</organism>
<dbReference type="EMBL" id="LYCR01000060">
    <property type="protein sequence ID" value="OGM44095.1"/>
    <property type="molecule type" value="Genomic_DNA"/>
</dbReference>
<reference evidence="2 3" key="1">
    <citation type="journal article" date="2016" name="Genome Biol. Evol.">
        <title>Draft genome sequence of an aflatoxigenic Aspergillus species, A. bombycis.</title>
        <authorList>
            <person name="Moore G.G."/>
            <person name="Mack B.M."/>
            <person name="Beltz S.B."/>
            <person name="Gilbert M.K."/>
        </authorList>
    </citation>
    <scope>NUCLEOTIDE SEQUENCE [LARGE SCALE GENOMIC DNA]</scope>
    <source>
        <strain evidence="3">NRRL 26010</strain>
    </source>
</reference>
<gene>
    <name evidence="2" type="ORF">ABOM_007321</name>
</gene>
<keyword evidence="3" id="KW-1185">Reference proteome</keyword>